<reference evidence="1" key="1">
    <citation type="submission" date="2017-06" db="EMBL/GenBank/DDBJ databases">
        <title>Complete sequence of pA681-IMP from clinical Pseudomonas aeruginosa.</title>
        <authorList>
            <person name="Yuan M."/>
            <person name="Feng J.2nd."/>
            <person name="Zhan Z.3rd."/>
            <person name="Jiang X.4th."/>
            <person name="Zhang D.5th."/>
            <person name="Chen X.6th."/>
            <person name="Zhao X."/>
            <person name="Che J."/>
            <person name="Lu J."/>
            <person name="Xu J."/>
            <person name="Li J."/>
            <person name="Zhou D."/>
        </authorList>
    </citation>
    <scope>NUCLEOTIDE SEQUENCE</scope>
    <source>
        <plasmid evidence="1">pA681-IMP</plasmid>
    </source>
</reference>
<organism evidence="1">
    <name type="scientific">Pseudomonas aeruginosa</name>
    <dbReference type="NCBI Taxonomy" id="287"/>
    <lineage>
        <taxon>Bacteria</taxon>
        <taxon>Pseudomonadati</taxon>
        <taxon>Pseudomonadota</taxon>
        <taxon>Gammaproteobacteria</taxon>
        <taxon>Pseudomonadales</taxon>
        <taxon>Pseudomonadaceae</taxon>
        <taxon>Pseudomonas</taxon>
    </lineage>
</organism>
<proteinExistence type="predicted"/>
<sequence length="70" mass="7617">MSWLGKPGFKYIGRDQHRRLGIPHIPMGQAAEGQVERSAFEVCRRAILDCVGGQDHDGLTVADAFPGQPA</sequence>
<dbReference type="EMBL" id="MF344570">
    <property type="protein sequence ID" value="AVE21776.1"/>
    <property type="molecule type" value="Genomic_DNA"/>
</dbReference>
<evidence type="ECO:0000313" key="1">
    <source>
        <dbReference type="EMBL" id="AVE21776.1"/>
    </source>
</evidence>
<keyword evidence="1" id="KW-0614">Plasmid</keyword>
<name>A0A2L1KHG4_PSEAI</name>
<protein>
    <submittedName>
        <fullName evidence="1">Uncharacterized protein</fullName>
    </submittedName>
</protein>
<geneLocation type="plasmid" evidence="1">
    <name>pA681-IMP</name>
</geneLocation>
<dbReference type="AlphaFoldDB" id="A0A2L1KHG4"/>
<accession>A0A2L1KHG4</accession>